<dbReference type="NCBIfam" id="NF007031">
    <property type="entry name" value="PRK09496.1-2"/>
    <property type="match status" value="1"/>
</dbReference>
<feature type="domain" description="RCK N-terminal" evidence="7">
    <location>
        <begin position="1"/>
        <end position="119"/>
    </location>
</feature>
<dbReference type="InterPro" id="IPR050721">
    <property type="entry name" value="Trk_Ktr_HKT_K-transport"/>
</dbReference>
<dbReference type="InterPro" id="IPR036721">
    <property type="entry name" value="RCK_C_sf"/>
</dbReference>
<gene>
    <name evidence="9" type="ORF">COB13_15735</name>
</gene>
<proteinExistence type="predicted"/>
<keyword evidence="6" id="KW-0406">Ion transport</keyword>
<dbReference type="Gene3D" id="3.30.70.1450">
    <property type="entry name" value="Regulator of K+ conductance, C-terminal domain"/>
    <property type="match status" value="2"/>
</dbReference>
<dbReference type="GO" id="GO:0005886">
    <property type="term" value="C:plasma membrane"/>
    <property type="evidence" value="ECO:0007669"/>
    <property type="project" value="InterPro"/>
</dbReference>
<dbReference type="SUPFAM" id="SSF51735">
    <property type="entry name" value="NAD(P)-binding Rossmann-fold domains"/>
    <property type="match status" value="2"/>
</dbReference>
<evidence type="ECO:0000259" key="7">
    <source>
        <dbReference type="PROSITE" id="PS51201"/>
    </source>
</evidence>
<comment type="caution">
    <text evidence="9">The sequence shown here is derived from an EMBL/GenBank/DDBJ whole genome shotgun (WGS) entry which is preliminary data.</text>
</comment>
<reference key="1">
    <citation type="submission" date="2017-08" db="EMBL/GenBank/DDBJ databases">
        <title>A dynamic microbial community with high functional redundancy inhabits the cold, oxic subseafloor aquifer.</title>
        <authorList>
            <person name="Tully B.J."/>
            <person name="Wheat C.G."/>
            <person name="Glazer B.T."/>
            <person name="Huber J.A."/>
        </authorList>
    </citation>
    <scope>NUCLEOTIDE SEQUENCE [LARGE SCALE GENOMIC DNA]</scope>
</reference>
<dbReference type="SUPFAM" id="SSF116726">
    <property type="entry name" value="TrkA C-terminal domain-like"/>
    <property type="match status" value="2"/>
</dbReference>
<keyword evidence="4" id="KW-0630">Potassium</keyword>
<dbReference type="AlphaFoldDB" id="A0A2A4YRY6"/>
<accession>A0A2A4YRY6</accession>
<feature type="domain" description="RCK C-terminal" evidence="8">
    <location>
        <begin position="144"/>
        <end position="228"/>
    </location>
</feature>
<name>A0A2A4YRY6_9PROT</name>
<dbReference type="InterPro" id="IPR006037">
    <property type="entry name" value="RCK_C"/>
</dbReference>
<reference evidence="9" key="2">
    <citation type="journal article" date="2018" name="ISME J.">
        <title>A dynamic microbial community with high functional redundancy inhabits the cold, oxic subseafloor aquifer.</title>
        <authorList>
            <person name="Tully B.J."/>
            <person name="Wheat C.G."/>
            <person name="Glazer B.T."/>
            <person name="Huber J.A."/>
        </authorList>
    </citation>
    <scope>NUCLEOTIDE SEQUENCE</scope>
    <source>
        <strain evidence="9">NORP83</strain>
    </source>
</reference>
<evidence type="ECO:0000256" key="3">
    <source>
        <dbReference type="ARBA" id="ARBA00022538"/>
    </source>
</evidence>
<keyword evidence="3" id="KW-0633">Potassium transport</keyword>
<dbReference type="NCBIfam" id="NF007039">
    <property type="entry name" value="PRK09496.3-2"/>
    <property type="match status" value="1"/>
</dbReference>
<sequence length="458" mass="49405">MKIVICGAGQVGFGIAEVLSREQNDVTVIDRNPDLVKAISDQLDVQTVIGHGAHPDVLKQAGCDNADMIIGVTLYDEVNMAACQVAHSIFNVPTKVARIRSQAYLDKQWGDLFSRDHSPIDVIISPEIEVGETVVTRLALPGAFEMVGFVGNQIALVGINCDEDCPILDTPIKQLTELFPDLFSVIVAIERDGELIVANSQESLLVGDNVYLIADYKQVSRLLGIFGKRAEQTNHVVIAGGGNIGLYVAKRLESLGRGVKVKIIENDHKRAEDIADELNNTLVLHGSALEADILREAGVLHAGTFVALTNNDQVNMLASVMAKKEGAGTTACLLSSDKYTSLIPALGIDAYINPKSTTVSRILQYVRRGRIRGVHSILNGMGEVIEAEALQTSPLVKKPLRDVDLPDGVRIGAIVRGDEIVMPNGDLVINAGDRVVVFATASAVKQVEQLFRVSIDFF</sequence>
<dbReference type="PRINTS" id="PR00335">
    <property type="entry name" value="KUPTAKETRKA"/>
</dbReference>
<dbReference type="Gene3D" id="3.40.50.720">
    <property type="entry name" value="NAD(P)-binding Rossmann-like Domain"/>
    <property type="match status" value="2"/>
</dbReference>
<dbReference type="GO" id="GO:0015079">
    <property type="term" value="F:potassium ion transmembrane transporter activity"/>
    <property type="evidence" value="ECO:0007669"/>
    <property type="project" value="InterPro"/>
</dbReference>
<evidence type="ECO:0000256" key="6">
    <source>
        <dbReference type="ARBA" id="ARBA00023065"/>
    </source>
</evidence>
<dbReference type="Pfam" id="PF02254">
    <property type="entry name" value="TrkA_N"/>
    <property type="match status" value="2"/>
</dbReference>
<protein>
    <recommendedName>
        <fullName evidence="1">Trk system potassium uptake protein TrkA</fullName>
    </recommendedName>
</protein>
<dbReference type="EMBL" id="NVUS01000030">
    <property type="protein sequence ID" value="PCI97380.1"/>
    <property type="molecule type" value="Genomic_DNA"/>
</dbReference>
<dbReference type="NCBIfam" id="NF007032">
    <property type="entry name" value="PRK09496.1-4"/>
    <property type="match status" value="1"/>
</dbReference>
<feature type="domain" description="RCK C-terminal" evidence="8">
    <location>
        <begin position="372"/>
        <end position="453"/>
    </location>
</feature>
<dbReference type="PROSITE" id="PS51202">
    <property type="entry name" value="RCK_C"/>
    <property type="match status" value="2"/>
</dbReference>
<evidence type="ECO:0000256" key="5">
    <source>
        <dbReference type="ARBA" id="ARBA00023027"/>
    </source>
</evidence>
<feature type="domain" description="RCK N-terminal" evidence="7">
    <location>
        <begin position="233"/>
        <end position="352"/>
    </location>
</feature>
<dbReference type="InterPro" id="IPR006036">
    <property type="entry name" value="K_uptake_TrkA"/>
</dbReference>
<keyword evidence="2" id="KW-0813">Transport</keyword>
<evidence type="ECO:0000259" key="8">
    <source>
        <dbReference type="PROSITE" id="PS51202"/>
    </source>
</evidence>
<dbReference type="PANTHER" id="PTHR43833">
    <property type="entry name" value="POTASSIUM CHANNEL PROTEIN 2-RELATED-RELATED"/>
    <property type="match status" value="1"/>
</dbReference>
<dbReference type="InterPro" id="IPR003148">
    <property type="entry name" value="RCK_N"/>
</dbReference>
<dbReference type="PANTHER" id="PTHR43833:SF5">
    <property type="entry name" value="TRK SYSTEM POTASSIUM UPTAKE PROTEIN TRKA"/>
    <property type="match status" value="1"/>
</dbReference>
<evidence type="ECO:0000256" key="2">
    <source>
        <dbReference type="ARBA" id="ARBA00022448"/>
    </source>
</evidence>
<dbReference type="InterPro" id="IPR036291">
    <property type="entry name" value="NAD(P)-bd_dom_sf"/>
</dbReference>
<dbReference type="NCBIfam" id="NF007030">
    <property type="entry name" value="PRK09496.1-1"/>
    <property type="match status" value="1"/>
</dbReference>
<evidence type="ECO:0000313" key="9">
    <source>
        <dbReference type="EMBL" id="PCI97380.1"/>
    </source>
</evidence>
<dbReference type="Pfam" id="PF02080">
    <property type="entry name" value="TrkA_C"/>
    <property type="match status" value="1"/>
</dbReference>
<organism evidence="9">
    <name type="scientific">OCS116 cluster bacterium</name>
    <dbReference type="NCBI Taxonomy" id="2030921"/>
    <lineage>
        <taxon>Bacteria</taxon>
        <taxon>Pseudomonadati</taxon>
        <taxon>Pseudomonadota</taxon>
        <taxon>Alphaproteobacteria</taxon>
        <taxon>OCS116 cluster</taxon>
    </lineage>
</organism>
<keyword evidence="5" id="KW-0520">NAD</keyword>
<evidence type="ECO:0000256" key="4">
    <source>
        <dbReference type="ARBA" id="ARBA00022958"/>
    </source>
</evidence>
<dbReference type="PROSITE" id="PS51201">
    <property type="entry name" value="RCK_N"/>
    <property type="match status" value="2"/>
</dbReference>
<evidence type="ECO:0000256" key="1">
    <source>
        <dbReference type="ARBA" id="ARBA00017378"/>
    </source>
</evidence>